<dbReference type="AlphaFoldDB" id="A0A1I6NXW3"/>
<feature type="domain" description="Aminoglycoside phosphotransferase" evidence="1">
    <location>
        <begin position="38"/>
        <end position="286"/>
    </location>
</feature>
<reference evidence="3" key="1">
    <citation type="submission" date="2016-10" db="EMBL/GenBank/DDBJ databases">
        <authorList>
            <person name="Varghese N."/>
            <person name="Submissions S."/>
        </authorList>
    </citation>
    <scope>NUCLEOTIDE SEQUENCE [LARGE SCALE GENOMIC DNA]</scope>
    <source>
        <strain evidence="3">CGMCC 4.7047</strain>
    </source>
</reference>
<dbReference type="InterPro" id="IPR011009">
    <property type="entry name" value="Kinase-like_dom_sf"/>
</dbReference>
<dbReference type="Gene3D" id="3.90.1200.10">
    <property type="match status" value="1"/>
</dbReference>
<dbReference type="PANTHER" id="PTHR21310">
    <property type="entry name" value="AMINOGLYCOSIDE PHOSPHOTRANSFERASE-RELATED-RELATED"/>
    <property type="match status" value="1"/>
</dbReference>
<organism evidence="2 3">
    <name type="scientific">Streptomyces harbinensis</name>
    <dbReference type="NCBI Taxonomy" id="1176198"/>
    <lineage>
        <taxon>Bacteria</taxon>
        <taxon>Bacillati</taxon>
        <taxon>Actinomycetota</taxon>
        <taxon>Actinomycetes</taxon>
        <taxon>Kitasatosporales</taxon>
        <taxon>Streptomycetaceae</taxon>
        <taxon>Streptomyces</taxon>
    </lineage>
</organism>
<dbReference type="STRING" id="1176198.SAMN05444716_101128"/>
<dbReference type="Proteomes" id="UP000198873">
    <property type="component" value="Unassembled WGS sequence"/>
</dbReference>
<dbReference type="PANTHER" id="PTHR21310:SF15">
    <property type="entry name" value="AMINOGLYCOSIDE PHOSPHOTRANSFERASE DOMAIN-CONTAINING PROTEIN"/>
    <property type="match status" value="1"/>
</dbReference>
<dbReference type="SUPFAM" id="SSF56112">
    <property type="entry name" value="Protein kinase-like (PK-like)"/>
    <property type="match status" value="1"/>
</dbReference>
<dbReference type="Pfam" id="PF01636">
    <property type="entry name" value="APH"/>
    <property type="match status" value="1"/>
</dbReference>
<dbReference type="GO" id="GO:0016301">
    <property type="term" value="F:kinase activity"/>
    <property type="evidence" value="ECO:0007669"/>
    <property type="project" value="UniProtKB-KW"/>
</dbReference>
<accession>A0A1I6NXW3</accession>
<dbReference type="InterPro" id="IPR002575">
    <property type="entry name" value="Aminoglycoside_PTrfase"/>
</dbReference>
<gene>
    <name evidence="2" type="ORF">SAMN05444716_101128</name>
</gene>
<evidence type="ECO:0000313" key="3">
    <source>
        <dbReference type="Proteomes" id="UP000198873"/>
    </source>
</evidence>
<keyword evidence="2" id="KW-0808">Transferase</keyword>
<dbReference type="InterPro" id="IPR051678">
    <property type="entry name" value="AGP_Transferase"/>
</dbReference>
<sequence>MKAVTESITKNRQPEPVLRTMTQRAFGAHRVPEGQGWAEELGHGWFNVAYLIRLRDGLPVVLKIAPPPGVEVMTYERGLMRNEVTALSLVRRETSVPVPAVYHYDDSHELCGADHFFMEYIDADNLGVLSDRLTPGEQQGYQRLIGATTRTLNRVPGPHFGPLTGPVPGRTTWREVFTGLVADVLRDGEHRAVDLGVPYATVRSLLAARAGCLDAVTEPVLVEWDLWPGNVMVRDGALAAVIDHERALYGDPLMEAGFAACRLEGFGDPAGFLHGYGKPALTPDEDARRRLYDLHLMLVMVIETVYRGHTDPAQYDFARAGLARAVDALAPGAAVRPGT</sequence>
<dbReference type="EMBL" id="FPAB01000001">
    <property type="protein sequence ID" value="SFS32710.1"/>
    <property type="molecule type" value="Genomic_DNA"/>
</dbReference>
<proteinExistence type="predicted"/>
<name>A0A1I6NXW3_9ACTN</name>
<keyword evidence="2" id="KW-0418">Kinase</keyword>
<keyword evidence="3" id="KW-1185">Reference proteome</keyword>
<dbReference type="Gene3D" id="3.30.200.20">
    <property type="entry name" value="Phosphorylase Kinase, domain 1"/>
    <property type="match status" value="1"/>
</dbReference>
<evidence type="ECO:0000259" key="1">
    <source>
        <dbReference type="Pfam" id="PF01636"/>
    </source>
</evidence>
<dbReference type="RefSeq" id="WP_093841854.1">
    <property type="nucleotide sequence ID" value="NZ_FPAB01000001.1"/>
</dbReference>
<evidence type="ECO:0000313" key="2">
    <source>
        <dbReference type="EMBL" id="SFS32710.1"/>
    </source>
</evidence>
<protein>
    <submittedName>
        <fullName evidence="2">Predicted kinase, aminoglycoside phosphotransferase (APT) family</fullName>
    </submittedName>
</protein>